<dbReference type="EMBL" id="QFGA01000001">
    <property type="protein sequence ID" value="TEB06804.1"/>
    <property type="molecule type" value="Genomic_DNA"/>
</dbReference>
<dbReference type="GO" id="GO:0043755">
    <property type="term" value="F:alpha-ribazole phosphatase activity"/>
    <property type="evidence" value="ECO:0007669"/>
    <property type="project" value="UniProtKB-UniRule"/>
</dbReference>
<dbReference type="Gene3D" id="3.40.50.1240">
    <property type="entry name" value="Phosphoglycerate mutase-like"/>
    <property type="match status" value="1"/>
</dbReference>
<feature type="binding site" evidence="5">
    <location>
        <begin position="9"/>
        <end position="16"/>
    </location>
    <ligand>
        <name>substrate</name>
    </ligand>
</feature>
<gene>
    <name evidence="6" type="primary">pspA</name>
    <name evidence="6" type="ORF">Psch_00336</name>
</gene>
<dbReference type="PANTHER" id="PTHR48100">
    <property type="entry name" value="BROAD-SPECIFICITY PHOSPHATASE YOR283W-RELATED"/>
    <property type="match status" value="1"/>
</dbReference>
<keyword evidence="7" id="KW-1185">Reference proteome</keyword>
<dbReference type="CDD" id="cd07067">
    <property type="entry name" value="HP_PGM_like"/>
    <property type="match status" value="1"/>
</dbReference>
<evidence type="ECO:0000256" key="1">
    <source>
        <dbReference type="ARBA" id="ARBA00023152"/>
    </source>
</evidence>
<dbReference type="PROSITE" id="PS00175">
    <property type="entry name" value="PG_MUTASE"/>
    <property type="match status" value="1"/>
</dbReference>
<dbReference type="NCBIfam" id="TIGR03162">
    <property type="entry name" value="ribazole_cobC"/>
    <property type="match status" value="1"/>
</dbReference>
<dbReference type="PANTHER" id="PTHR48100:SF1">
    <property type="entry name" value="HISTIDINE PHOSPHATASE FAMILY PROTEIN-RELATED"/>
    <property type="match status" value="1"/>
</dbReference>
<keyword evidence="6" id="KW-0378">Hydrolase</keyword>
<keyword evidence="2" id="KW-0413">Isomerase</keyword>
<feature type="binding site" evidence="5">
    <location>
        <position position="59"/>
    </location>
    <ligand>
        <name>substrate</name>
    </ligand>
</feature>
<evidence type="ECO:0000256" key="2">
    <source>
        <dbReference type="ARBA" id="ARBA00023235"/>
    </source>
</evidence>
<dbReference type="Pfam" id="PF00300">
    <property type="entry name" value="His_Phos_1"/>
    <property type="match status" value="1"/>
</dbReference>
<sequence>MSCRVYLIRHGETEWNNTMKFQGVTDIPLSERGRRQAVSLGKRLAALKLDAFYASDLVRARETATIISSRHGMSIVTVPALRELNFGAWEGLTIAEIKELFAGEIEQWWENPFSIRIPGGETYNELIERSVNAIKEIIARHSDGRIAVVSHGGPIRSIVGSVLEMDLGKYWRLGLHNGSLSILDFTGWEYGILTLFNDCSHLAGNNAGSSY</sequence>
<name>A0A4Y7RCU9_9FIRM</name>
<evidence type="ECO:0000256" key="4">
    <source>
        <dbReference type="PIRSR" id="PIRSR613078-1"/>
    </source>
</evidence>
<dbReference type="InterPro" id="IPR013078">
    <property type="entry name" value="His_Pase_superF_clade-1"/>
</dbReference>
<keyword evidence="1" id="KW-0324">Glycolysis</keyword>
<dbReference type="Proteomes" id="UP000298324">
    <property type="component" value="Unassembled WGS sequence"/>
</dbReference>
<evidence type="ECO:0000256" key="3">
    <source>
        <dbReference type="NCBIfam" id="TIGR03162"/>
    </source>
</evidence>
<dbReference type="InterPro" id="IPR050275">
    <property type="entry name" value="PGM_Phosphatase"/>
</dbReference>
<dbReference type="SUPFAM" id="SSF53254">
    <property type="entry name" value="Phosphoglycerate mutase-like"/>
    <property type="match status" value="1"/>
</dbReference>
<feature type="active site" description="Proton donor/acceptor" evidence="4">
    <location>
        <position position="83"/>
    </location>
</feature>
<dbReference type="EC" id="3.1.3.73" evidence="3"/>
<dbReference type="InterPro" id="IPR001345">
    <property type="entry name" value="PG/BPGM_mutase_AS"/>
</dbReference>
<organism evidence="6 7">
    <name type="scientific">Pelotomaculum schinkii</name>
    <dbReference type="NCBI Taxonomy" id="78350"/>
    <lineage>
        <taxon>Bacteria</taxon>
        <taxon>Bacillati</taxon>
        <taxon>Bacillota</taxon>
        <taxon>Clostridia</taxon>
        <taxon>Eubacteriales</taxon>
        <taxon>Desulfotomaculaceae</taxon>
        <taxon>Pelotomaculum</taxon>
    </lineage>
</organism>
<reference evidence="6 7" key="1">
    <citation type="journal article" date="2018" name="Environ. Microbiol.">
        <title>Novel energy conservation strategies and behaviour of Pelotomaculum schinkii driving syntrophic propionate catabolism.</title>
        <authorList>
            <person name="Hidalgo-Ahumada C.A.P."/>
            <person name="Nobu M.K."/>
            <person name="Narihiro T."/>
            <person name="Tamaki H."/>
            <person name="Liu W.T."/>
            <person name="Kamagata Y."/>
            <person name="Stams A.J.M."/>
            <person name="Imachi H."/>
            <person name="Sousa D.Z."/>
        </authorList>
    </citation>
    <scope>NUCLEOTIDE SEQUENCE [LARGE SCALE GENOMIC DNA]</scope>
    <source>
        <strain evidence="6 7">HH</strain>
    </source>
</reference>
<accession>A0A4Y7RCU9</accession>
<dbReference type="AlphaFoldDB" id="A0A4Y7RCU9"/>
<evidence type="ECO:0000313" key="7">
    <source>
        <dbReference type="Proteomes" id="UP000298324"/>
    </source>
</evidence>
<feature type="active site" description="Tele-phosphohistidine intermediate" evidence="4">
    <location>
        <position position="10"/>
    </location>
</feature>
<dbReference type="GO" id="GO:0005737">
    <property type="term" value="C:cytoplasm"/>
    <property type="evidence" value="ECO:0007669"/>
    <property type="project" value="TreeGrafter"/>
</dbReference>
<proteinExistence type="predicted"/>
<dbReference type="GO" id="GO:0009236">
    <property type="term" value="P:cobalamin biosynthetic process"/>
    <property type="evidence" value="ECO:0007669"/>
    <property type="project" value="UniProtKB-UniRule"/>
</dbReference>
<dbReference type="SMART" id="SM00855">
    <property type="entry name" value="PGAM"/>
    <property type="match status" value="1"/>
</dbReference>
<evidence type="ECO:0000313" key="6">
    <source>
        <dbReference type="EMBL" id="TEB06804.1"/>
    </source>
</evidence>
<comment type="caution">
    <text evidence="6">The sequence shown here is derived from an EMBL/GenBank/DDBJ whole genome shotgun (WGS) entry which is preliminary data.</text>
</comment>
<dbReference type="RefSeq" id="WP_134217668.1">
    <property type="nucleotide sequence ID" value="NZ_QFGA01000001.1"/>
</dbReference>
<evidence type="ECO:0000256" key="5">
    <source>
        <dbReference type="PIRSR" id="PIRSR613078-2"/>
    </source>
</evidence>
<dbReference type="InterPro" id="IPR017578">
    <property type="entry name" value="Ribazole_CobC"/>
</dbReference>
<dbReference type="InterPro" id="IPR029033">
    <property type="entry name" value="His_PPase_superfam"/>
</dbReference>
<protein>
    <recommendedName>
        <fullName evidence="3">Alpha-ribazole phosphatase</fullName>
        <ecNumber evidence="3">3.1.3.73</ecNumber>
    </recommendedName>
</protein>